<dbReference type="Pfam" id="PF22667">
    <property type="entry name" value="Lon_lid"/>
    <property type="match status" value="1"/>
</dbReference>
<comment type="subcellular location">
    <subcellularLocation>
        <location evidence="1 10 11">Cytoplasm</location>
    </subcellularLocation>
</comment>
<comment type="function">
    <text evidence="10">ATP-dependent serine protease that mediates the selective degradation of mutant and abnormal proteins as well as certain short-lived regulatory proteins. Required for cellular homeostasis and for survival from DNA damage and developmental changes induced by stress. Degrades polypeptides processively to yield small peptide fragments that are 5 to 10 amino acids long. Binds to DNA in a double-stranded, site-specific manner.</text>
</comment>
<evidence type="ECO:0000256" key="9">
    <source>
        <dbReference type="ARBA" id="ARBA00050665"/>
    </source>
</evidence>
<dbReference type="InterPro" id="IPR054594">
    <property type="entry name" value="Lon_lid"/>
</dbReference>
<dbReference type="NCBIfam" id="TIGR00763">
    <property type="entry name" value="lon"/>
    <property type="match status" value="1"/>
</dbReference>
<evidence type="ECO:0000259" key="16">
    <source>
        <dbReference type="PROSITE" id="PS51786"/>
    </source>
</evidence>
<dbReference type="Proteomes" id="UP000064201">
    <property type="component" value="Chromosome"/>
</dbReference>
<dbReference type="FunFam" id="3.40.50.300:FF:000021">
    <property type="entry name" value="Lon protease homolog"/>
    <property type="match status" value="1"/>
</dbReference>
<feature type="domain" description="Lon proteolytic" evidence="16">
    <location>
        <begin position="609"/>
        <end position="790"/>
    </location>
</feature>
<keyword evidence="2 10" id="KW-0963">Cytoplasm</keyword>
<dbReference type="OrthoDB" id="9803599at2"/>
<evidence type="ECO:0000256" key="13">
    <source>
        <dbReference type="PIRSR" id="PIRSR001174-2"/>
    </source>
</evidence>
<evidence type="ECO:0000256" key="8">
    <source>
        <dbReference type="ARBA" id="ARBA00023016"/>
    </source>
</evidence>
<dbReference type="GO" id="GO:0016887">
    <property type="term" value="F:ATP hydrolysis activity"/>
    <property type="evidence" value="ECO:0007669"/>
    <property type="project" value="UniProtKB-UniRule"/>
</dbReference>
<comment type="catalytic activity">
    <reaction evidence="9 10 11 14">
        <text>Hydrolysis of proteins in presence of ATP.</text>
        <dbReference type="EC" id="3.4.21.53"/>
    </reaction>
</comment>
<feature type="active site" evidence="10 12">
    <location>
        <position position="696"/>
    </location>
</feature>
<evidence type="ECO:0000256" key="14">
    <source>
        <dbReference type="PROSITE-ProRule" id="PRU01122"/>
    </source>
</evidence>
<dbReference type="RefSeq" id="WP_018143949.1">
    <property type="nucleotide sequence ID" value="NZ_CP011367.1"/>
</dbReference>
<dbReference type="Gene3D" id="3.40.50.300">
    <property type="entry name" value="P-loop containing nucleotide triphosphate hydrolases"/>
    <property type="match status" value="1"/>
</dbReference>
<evidence type="ECO:0000259" key="17">
    <source>
        <dbReference type="PROSITE" id="PS51787"/>
    </source>
</evidence>
<dbReference type="GO" id="GO:0004176">
    <property type="term" value="F:ATP-dependent peptidase activity"/>
    <property type="evidence" value="ECO:0007669"/>
    <property type="project" value="UniProtKB-UniRule"/>
</dbReference>
<dbReference type="Gene3D" id="2.30.130.40">
    <property type="entry name" value="LON domain-like"/>
    <property type="match status" value="1"/>
</dbReference>
<keyword evidence="3 10" id="KW-0645">Protease</keyword>
<feature type="domain" description="Lon N-terminal" evidence="17">
    <location>
        <begin position="18"/>
        <end position="218"/>
    </location>
</feature>
<dbReference type="InterPro" id="IPR003593">
    <property type="entry name" value="AAA+_ATPase"/>
</dbReference>
<evidence type="ECO:0000256" key="11">
    <source>
        <dbReference type="PIRNR" id="PIRNR001174"/>
    </source>
</evidence>
<dbReference type="EC" id="3.4.21.53" evidence="10 11"/>
<dbReference type="InterPro" id="IPR046336">
    <property type="entry name" value="Lon_prtase_N_sf"/>
</dbReference>
<dbReference type="SUPFAM" id="SSF54211">
    <property type="entry name" value="Ribosomal protein S5 domain 2-like"/>
    <property type="match status" value="1"/>
</dbReference>
<dbReference type="SUPFAM" id="SSF88697">
    <property type="entry name" value="PUA domain-like"/>
    <property type="match status" value="1"/>
</dbReference>
<evidence type="ECO:0000256" key="10">
    <source>
        <dbReference type="HAMAP-Rule" id="MF_01973"/>
    </source>
</evidence>
<dbReference type="GO" id="GO:0043565">
    <property type="term" value="F:sequence-specific DNA binding"/>
    <property type="evidence" value="ECO:0007669"/>
    <property type="project" value="UniProtKB-UniRule"/>
</dbReference>
<keyword evidence="6 10" id="KW-0720">Serine protease</keyword>
<dbReference type="PANTHER" id="PTHR10046">
    <property type="entry name" value="ATP DEPENDENT LON PROTEASE FAMILY MEMBER"/>
    <property type="match status" value="1"/>
</dbReference>
<dbReference type="FunFam" id="1.20.5.5270:FF:000002">
    <property type="entry name" value="Lon protease homolog"/>
    <property type="match status" value="1"/>
</dbReference>
<dbReference type="PRINTS" id="PR00830">
    <property type="entry name" value="ENDOLAPTASE"/>
</dbReference>
<evidence type="ECO:0000256" key="1">
    <source>
        <dbReference type="ARBA" id="ARBA00004496"/>
    </source>
</evidence>
<dbReference type="FunFam" id="1.20.58.1480:FF:000001">
    <property type="entry name" value="Lon protease"/>
    <property type="match status" value="1"/>
</dbReference>
<dbReference type="HAMAP" id="MF_01973">
    <property type="entry name" value="lon_bact"/>
    <property type="match status" value="1"/>
</dbReference>
<evidence type="ECO:0000313" key="18">
    <source>
        <dbReference type="EMBL" id="AKJ95730.1"/>
    </source>
</evidence>
<keyword evidence="19" id="KW-1185">Reference proteome</keyword>
<evidence type="ECO:0000256" key="15">
    <source>
        <dbReference type="SAM" id="MobiDB-lite"/>
    </source>
</evidence>
<dbReference type="Gene3D" id="1.10.8.60">
    <property type="match status" value="1"/>
</dbReference>
<dbReference type="PIRSF" id="PIRSF001174">
    <property type="entry name" value="Lon_proteas"/>
    <property type="match status" value="1"/>
</dbReference>
<dbReference type="NCBIfam" id="NF008053">
    <property type="entry name" value="PRK10787.1"/>
    <property type="match status" value="1"/>
</dbReference>
<dbReference type="Gene3D" id="1.20.58.1480">
    <property type="match status" value="1"/>
</dbReference>
<dbReference type="InterPro" id="IPR003111">
    <property type="entry name" value="Lon_prtase_N"/>
</dbReference>
<comment type="subunit">
    <text evidence="10 11">Homohexamer. Organized in a ring with a central cavity.</text>
</comment>
<dbReference type="SMART" id="SM00382">
    <property type="entry name" value="AAA"/>
    <property type="match status" value="1"/>
</dbReference>
<dbReference type="FunFam" id="3.30.230.10:FF:000010">
    <property type="entry name" value="Lon protease"/>
    <property type="match status" value="1"/>
</dbReference>
<organism evidence="18 19">
    <name type="scientific">Thioalkalivibrio versutus</name>
    <dbReference type="NCBI Taxonomy" id="106634"/>
    <lineage>
        <taxon>Bacteria</taxon>
        <taxon>Pseudomonadati</taxon>
        <taxon>Pseudomonadota</taxon>
        <taxon>Gammaproteobacteria</taxon>
        <taxon>Chromatiales</taxon>
        <taxon>Ectothiorhodospiraceae</taxon>
        <taxon>Thioalkalivibrio</taxon>
    </lineage>
</organism>
<feature type="active site" evidence="10 12">
    <location>
        <position position="739"/>
    </location>
</feature>
<evidence type="ECO:0000313" key="19">
    <source>
        <dbReference type="Proteomes" id="UP000064201"/>
    </source>
</evidence>
<dbReference type="GO" id="GO:0034605">
    <property type="term" value="P:cellular response to heat"/>
    <property type="evidence" value="ECO:0007669"/>
    <property type="project" value="UniProtKB-UniRule"/>
</dbReference>
<dbReference type="InterPro" id="IPR027543">
    <property type="entry name" value="Lon_bac"/>
</dbReference>
<evidence type="ECO:0000256" key="6">
    <source>
        <dbReference type="ARBA" id="ARBA00022825"/>
    </source>
</evidence>
<keyword evidence="7 10" id="KW-0067">ATP-binding</keyword>
<dbReference type="PROSITE" id="PS51786">
    <property type="entry name" value="LON_PROTEOLYTIC"/>
    <property type="match status" value="1"/>
</dbReference>
<evidence type="ECO:0000256" key="7">
    <source>
        <dbReference type="ARBA" id="ARBA00022840"/>
    </source>
</evidence>
<dbReference type="SMART" id="SM00464">
    <property type="entry name" value="LON"/>
    <property type="match status" value="1"/>
</dbReference>
<dbReference type="EMBL" id="CP011367">
    <property type="protein sequence ID" value="AKJ95730.1"/>
    <property type="molecule type" value="Genomic_DNA"/>
</dbReference>
<comment type="induction">
    <text evidence="10">By heat shock.</text>
</comment>
<keyword evidence="18" id="KW-0238">DNA-binding</keyword>
<proteinExistence type="evidence at transcript level"/>
<dbReference type="SUPFAM" id="SSF52540">
    <property type="entry name" value="P-loop containing nucleoside triphosphate hydrolases"/>
    <property type="match status" value="1"/>
</dbReference>
<protein>
    <recommendedName>
        <fullName evidence="10 11">Lon protease</fullName>
        <ecNumber evidence="10 11">3.4.21.53</ecNumber>
    </recommendedName>
    <alternativeName>
        <fullName evidence="10">ATP-dependent protease La</fullName>
    </alternativeName>
</protein>
<gene>
    <name evidence="10" type="primary">lon</name>
    <name evidence="18" type="ORF">TVD_10335</name>
</gene>
<dbReference type="InterPro" id="IPR008269">
    <property type="entry name" value="Lon_proteolytic"/>
</dbReference>
<evidence type="ECO:0000256" key="12">
    <source>
        <dbReference type="PIRSR" id="PIRSR001174-1"/>
    </source>
</evidence>
<dbReference type="GO" id="GO:0005524">
    <property type="term" value="F:ATP binding"/>
    <property type="evidence" value="ECO:0007669"/>
    <property type="project" value="UniProtKB-UniRule"/>
</dbReference>
<accession>A0A0G3G3G1</accession>
<dbReference type="PATRIC" id="fig|106634.4.peg.2114"/>
<dbReference type="InterPro" id="IPR004815">
    <property type="entry name" value="Lon_bac/euk-typ"/>
</dbReference>
<dbReference type="Pfam" id="PF05362">
    <property type="entry name" value="Lon_C"/>
    <property type="match status" value="1"/>
</dbReference>
<dbReference type="AlphaFoldDB" id="A0A0G3G3G1"/>
<reference evidence="18 19" key="1">
    <citation type="submission" date="2015-04" db="EMBL/GenBank/DDBJ databases">
        <title>Complete Sequence for the Genome of the Thioalkalivibrio versutus D301.</title>
        <authorList>
            <person name="Mu T."/>
            <person name="Zhou J."/>
            <person name="Xu X."/>
        </authorList>
    </citation>
    <scope>NUCLEOTIDE SEQUENCE [LARGE SCALE GENOMIC DNA]</scope>
    <source>
        <strain evidence="18 19">D301</strain>
    </source>
</reference>
<dbReference type="InterPro" id="IPR027065">
    <property type="entry name" value="Lon_Prtase"/>
</dbReference>
<dbReference type="InterPro" id="IPR003959">
    <property type="entry name" value="ATPase_AAA_core"/>
</dbReference>
<keyword evidence="8 10" id="KW-0346">Stress response</keyword>
<feature type="region of interest" description="Disordered" evidence="15">
    <location>
        <begin position="794"/>
        <end position="821"/>
    </location>
</feature>
<feature type="compositionally biased region" description="Basic and acidic residues" evidence="15">
    <location>
        <begin position="794"/>
        <end position="815"/>
    </location>
</feature>
<evidence type="ECO:0000256" key="3">
    <source>
        <dbReference type="ARBA" id="ARBA00022670"/>
    </source>
</evidence>
<dbReference type="GO" id="GO:0005737">
    <property type="term" value="C:cytoplasm"/>
    <property type="evidence" value="ECO:0007669"/>
    <property type="project" value="UniProtKB-SubCell"/>
</dbReference>
<evidence type="ECO:0000256" key="4">
    <source>
        <dbReference type="ARBA" id="ARBA00022741"/>
    </source>
</evidence>
<dbReference type="InterPro" id="IPR015947">
    <property type="entry name" value="PUA-like_sf"/>
</dbReference>
<dbReference type="Pfam" id="PF00004">
    <property type="entry name" value="AAA"/>
    <property type="match status" value="1"/>
</dbReference>
<dbReference type="InterPro" id="IPR027417">
    <property type="entry name" value="P-loop_NTPase"/>
</dbReference>
<dbReference type="GO" id="GO:0006515">
    <property type="term" value="P:protein quality control for misfolded or incompletely synthesized proteins"/>
    <property type="evidence" value="ECO:0007669"/>
    <property type="project" value="UniProtKB-UniRule"/>
</dbReference>
<comment type="similarity">
    <text evidence="10 11 14">Belongs to the peptidase S16 family.</text>
</comment>
<dbReference type="STRING" id="106634.TVD_10335"/>
<dbReference type="PROSITE" id="PS51787">
    <property type="entry name" value="LON_N"/>
    <property type="match status" value="1"/>
</dbReference>
<keyword evidence="5 10" id="KW-0378">Hydrolase</keyword>
<evidence type="ECO:0000256" key="2">
    <source>
        <dbReference type="ARBA" id="ARBA00022490"/>
    </source>
</evidence>
<dbReference type="GO" id="GO:0004252">
    <property type="term" value="F:serine-type endopeptidase activity"/>
    <property type="evidence" value="ECO:0007669"/>
    <property type="project" value="UniProtKB-UniRule"/>
</dbReference>
<name>A0A0G3G3G1_9GAMM</name>
<evidence type="ECO:0000256" key="5">
    <source>
        <dbReference type="ARBA" id="ARBA00022801"/>
    </source>
</evidence>
<sequence length="821" mass="91764">MTDTHSSQNEVDSPVKRVAVLPLRDVVVYPHMVIPLFVGREKSIRALDSAMAENKQVLLVAQKSAEVDEPEAGDLHQIGTLGNILQLLRLPDGTIKVLVEGAQRAHVMDISTTGNVEKEEDYFVSDIRLIDEEYDTEDKELEILGRSALNQFEQYIKLNKKVPPEILTSLAGIDDTSRLADTIAAHMSLKLEEKQEVLEIANVRARLEHLVAKIEGEMDVLQIEKKIRGRVKQQMEKSQREYYLNEQMKAIQKELGDLEDAPNEQEDLADKIEKAGMPEEAKKKATAELNKLKMMSPMSAEATVVRSYIDWLVNVPWKKKTRVSKDLTRAEKILNEDHYGLEEVKERILEYLAVQSRVRKLKGPILCLVGPPGVGKTSLGQSIARATNRKFMRMALGGVRDEAEIRGHRRTYIGSLPGKIIQNLAKVGVRNPLFLLDEIDKMAMDFRGDPASAMLEVLDPEQNHTFSDHYLEVDFDLSDVMFVATANSMHIPGPLLDRMEVIRLSGYTEDEKVHIAHNYLLTKQIKANGLKPAEIQISDSAVRDMVRYYTREAGVRSLEREIAKVCRKVAKQRLLASEKERARTTSVTPKTLEKYLGVRRFRFGLAEENDQVGQVTGLAWTEVGGELLTIEASVVPGKGKTQQTGKLGDVMQESIHAALTVVRSRAEALGLEENFHEKKDLHIHVPEGATPKDGPSAGIGMCTAIVSALTGIPVRADVAMTGEITLRGQVLPIGGLKEKLLAAHRGGIRTVLIPEENEKDLVDIPKNIKQKLDIRPVRWIDEVLELALTHMPEGKAGETPEKVEEVVKPAKESGRRRVRHH</sequence>
<dbReference type="InterPro" id="IPR020568">
    <property type="entry name" value="Ribosomal_Su5_D2-typ_SF"/>
</dbReference>
<dbReference type="KEGG" id="tvr:TVD_10335"/>
<dbReference type="Pfam" id="PF02190">
    <property type="entry name" value="LON_substr_bdg"/>
    <property type="match status" value="1"/>
</dbReference>
<dbReference type="Gene3D" id="1.20.5.5270">
    <property type="match status" value="1"/>
</dbReference>
<keyword evidence="4 10" id="KW-0547">Nucleotide-binding</keyword>
<dbReference type="InterPro" id="IPR014721">
    <property type="entry name" value="Ribsml_uS5_D2-typ_fold_subgr"/>
</dbReference>
<feature type="binding site" evidence="10 13">
    <location>
        <begin position="370"/>
        <end position="377"/>
    </location>
    <ligand>
        <name>ATP</name>
        <dbReference type="ChEBI" id="CHEBI:30616"/>
    </ligand>
</feature>
<dbReference type="Gene3D" id="3.30.230.10">
    <property type="match status" value="1"/>
</dbReference>
<dbReference type="CDD" id="cd19500">
    <property type="entry name" value="RecA-like_Lon"/>
    <property type="match status" value="1"/>
</dbReference>